<evidence type="ECO:0000313" key="1">
    <source>
        <dbReference type="EMBL" id="MBC5658721.1"/>
    </source>
</evidence>
<evidence type="ECO:0000313" key="2">
    <source>
        <dbReference type="Proteomes" id="UP000649345"/>
    </source>
</evidence>
<dbReference type="Proteomes" id="UP000649345">
    <property type="component" value="Unassembled WGS sequence"/>
</dbReference>
<protein>
    <recommendedName>
        <fullName evidence="3">Glycosyltransferase family 2 protein</fullName>
    </recommendedName>
</protein>
<reference evidence="1" key="1">
    <citation type="submission" date="2020-08" db="EMBL/GenBank/DDBJ databases">
        <title>Genome public.</title>
        <authorList>
            <person name="Liu C."/>
            <person name="Sun Q."/>
        </authorList>
    </citation>
    <scope>NUCLEOTIDE SEQUENCE</scope>
    <source>
        <strain evidence="1">NSJ-68</strain>
    </source>
</reference>
<sequence>MEKWRLETPIMLTFFTRHETLKRVFEIIKEVKPRMLFLVGDGPRKTVPGDKEQIELCKKILEDIPWECEVHRYYAEENRGILINANEGMKRAFEKVDKLIFLEDDMLCSQSFFWFCQELLKKYENDLRVQLICGQNIEEVTERVTADYFFAHKISSGCVGIWKRTYEGWNYRYPVFEDVYNKQLLESAVPKELRKAKYLKDAERDRDEFLKNPMAKSIETCAMVNSYQYNTLNIIPKYNMSVSIGMSCKAAHTADKIEKMPKVIQRLFSLKVYDYRFPLKYSEFVICDKEYDKMCWRILGTGHPLLRFKRNMEKGLRIMKYGGLKELGKKLNGYMKKKQSENSDING</sequence>
<keyword evidence="2" id="KW-1185">Reference proteome</keyword>
<dbReference type="RefSeq" id="WP_186873339.1">
    <property type="nucleotide sequence ID" value="NZ_JACOOR010000002.1"/>
</dbReference>
<organism evidence="1 2">
    <name type="scientific">Anaerosacchariphilus hominis</name>
    <dbReference type="NCBI Taxonomy" id="2763017"/>
    <lineage>
        <taxon>Bacteria</taxon>
        <taxon>Bacillati</taxon>
        <taxon>Bacillota</taxon>
        <taxon>Clostridia</taxon>
        <taxon>Lachnospirales</taxon>
        <taxon>Lachnospiraceae</taxon>
        <taxon>Anaerosacchariphilus</taxon>
    </lineage>
</organism>
<dbReference type="SUPFAM" id="SSF53448">
    <property type="entry name" value="Nucleotide-diphospho-sugar transferases"/>
    <property type="match status" value="1"/>
</dbReference>
<dbReference type="EMBL" id="JACOOR010000002">
    <property type="protein sequence ID" value="MBC5658721.1"/>
    <property type="molecule type" value="Genomic_DNA"/>
</dbReference>
<accession>A0A923RLV2</accession>
<dbReference type="AlphaFoldDB" id="A0A923RLV2"/>
<gene>
    <name evidence="1" type="ORF">H8S44_02895</name>
</gene>
<dbReference type="Gene3D" id="3.90.550.10">
    <property type="entry name" value="Spore Coat Polysaccharide Biosynthesis Protein SpsA, Chain A"/>
    <property type="match status" value="1"/>
</dbReference>
<dbReference type="InterPro" id="IPR029044">
    <property type="entry name" value="Nucleotide-diphossugar_trans"/>
</dbReference>
<evidence type="ECO:0008006" key="3">
    <source>
        <dbReference type="Google" id="ProtNLM"/>
    </source>
</evidence>
<comment type="caution">
    <text evidence="1">The sequence shown here is derived from an EMBL/GenBank/DDBJ whole genome shotgun (WGS) entry which is preliminary data.</text>
</comment>
<name>A0A923RLV2_9FIRM</name>
<proteinExistence type="predicted"/>